<dbReference type="SUPFAM" id="SSF55874">
    <property type="entry name" value="ATPase domain of HSP90 chaperone/DNA topoisomerase II/histidine kinase"/>
    <property type="match status" value="1"/>
</dbReference>
<accession>A0A3A9JLI4</accession>
<dbReference type="EMBL" id="RAQU01000039">
    <property type="protein sequence ID" value="RKK04574.1"/>
    <property type="molecule type" value="Genomic_DNA"/>
</dbReference>
<reference evidence="9 12" key="1">
    <citation type="submission" date="2018-09" db="EMBL/GenBank/DDBJ databases">
        <title>Roseomonas sp. nov., isolated from feces of Tibetan antelopes in the Qinghai-Tibet plateau, China.</title>
        <authorList>
            <person name="Tian Z."/>
        </authorList>
    </citation>
    <scope>NUCLEOTIDE SEQUENCE [LARGE SCALE GENOMIC DNA]</scope>
    <source>
        <strain evidence="10 11">Z23</strain>
        <strain evidence="9 12">Z24</strain>
    </source>
</reference>
<dbReference type="InterPro" id="IPR050980">
    <property type="entry name" value="2C_sensor_his_kinase"/>
</dbReference>
<gene>
    <name evidence="9" type="ORF">D6Z83_08690</name>
    <name evidence="10" type="ORF">EBE87_13700</name>
</gene>
<protein>
    <recommendedName>
        <fullName evidence="2">histidine kinase</fullName>
        <ecNumber evidence="2">2.7.13.3</ecNumber>
    </recommendedName>
</protein>
<evidence type="ECO:0000313" key="12">
    <source>
        <dbReference type="Proteomes" id="UP000278036"/>
    </source>
</evidence>
<keyword evidence="5 9" id="KW-0418">Kinase</keyword>
<organism evidence="9 12">
    <name type="scientific">Teichococcus wenyumeiae</name>
    <dbReference type="NCBI Taxonomy" id="2478470"/>
    <lineage>
        <taxon>Bacteria</taxon>
        <taxon>Pseudomonadati</taxon>
        <taxon>Pseudomonadota</taxon>
        <taxon>Alphaproteobacteria</taxon>
        <taxon>Acetobacterales</taxon>
        <taxon>Roseomonadaceae</taxon>
        <taxon>Roseomonas</taxon>
    </lineage>
</organism>
<keyword evidence="6" id="KW-0067">ATP-binding</keyword>
<keyword evidence="4" id="KW-0547">Nucleotide-binding</keyword>
<evidence type="ECO:0000256" key="7">
    <source>
        <dbReference type="SAM" id="Phobius"/>
    </source>
</evidence>
<keyword evidence="3" id="KW-0808">Transferase</keyword>
<dbReference type="InterPro" id="IPR005467">
    <property type="entry name" value="His_kinase_dom"/>
</dbReference>
<dbReference type="EC" id="2.7.13.3" evidence="2"/>
<dbReference type="InterPro" id="IPR003594">
    <property type="entry name" value="HATPase_dom"/>
</dbReference>
<keyword evidence="7" id="KW-1133">Transmembrane helix</keyword>
<dbReference type="EMBL" id="RFLX01000009">
    <property type="protein sequence ID" value="RMI20870.1"/>
    <property type="molecule type" value="Genomic_DNA"/>
</dbReference>
<dbReference type="PANTHER" id="PTHR44936:SF10">
    <property type="entry name" value="SENSOR PROTEIN RSTB"/>
    <property type="match status" value="1"/>
</dbReference>
<dbReference type="AlphaFoldDB" id="A0A3A9JLI4"/>
<dbReference type="InParanoid" id="A0A3A9JLI4"/>
<evidence type="ECO:0000256" key="1">
    <source>
        <dbReference type="ARBA" id="ARBA00000085"/>
    </source>
</evidence>
<dbReference type="SMART" id="SM00387">
    <property type="entry name" value="HATPase_c"/>
    <property type="match status" value="1"/>
</dbReference>
<keyword evidence="11" id="KW-1185">Reference proteome</keyword>
<dbReference type="OrthoDB" id="7283279at2"/>
<dbReference type="Pfam" id="PF02518">
    <property type="entry name" value="HATPase_c"/>
    <property type="match status" value="1"/>
</dbReference>
<dbReference type="Proteomes" id="UP000274097">
    <property type="component" value="Unassembled WGS sequence"/>
</dbReference>
<name>A0A3A9JLI4_9PROT</name>
<comment type="catalytic activity">
    <reaction evidence="1">
        <text>ATP + protein L-histidine = ADP + protein N-phospho-L-histidine.</text>
        <dbReference type="EC" id="2.7.13.3"/>
    </reaction>
</comment>
<evidence type="ECO:0000259" key="8">
    <source>
        <dbReference type="PROSITE" id="PS50109"/>
    </source>
</evidence>
<evidence type="ECO:0000256" key="4">
    <source>
        <dbReference type="ARBA" id="ARBA00022741"/>
    </source>
</evidence>
<evidence type="ECO:0000256" key="2">
    <source>
        <dbReference type="ARBA" id="ARBA00012438"/>
    </source>
</evidence>
<dbReference type="Proteomes" id="UP000278036">
    <property type="component" value="Unassembled WGS sequence"/>
</dbReference>
<evidence type="ECO:0000256" key="5">
    <source>
        <dbReference type="ARBA" id="ARBA00022777"/>
    </source>
</evidence>
<comment type="caution">
    <text evidence="9">The sequence shown here is derived from an EMBL/GenBank/DDBJ whole genome shotgun (WGS) entry which is preliminary data.</text>
</comment>
<proteinExistence type="predicted"/>
<dbReference type="PANTHER" id="PTHR44936">
    <property type="entry name" value="SENSOR PROTEIN CREC"/>
    <property type="match status" value="1"/>
</dbReference>
<dbReference type="RefSeq" id="WP_120637933.1">
    <property type="nucleotide sequence ID" value="NZ_RAQU01000039.1"/>
</dbReference>
<evidence type="ECO:0000256" key="3">
    <source>
        <dbReference type="ARBA" id="ARBA00022679"/>
    </source>
</evidence>
<dbReference type="GO" id="GO:0004673">
    <property type="term" value="F:protein histidine kinase activity"/>
    <property type="evidence" value="ECO:0007669"/>
    <property type="project" value="UniProtKB-EC"/>
</dbReference>
<dbReference type="InterPro" id="IPR036890">
    <property type="entry name" value="HATPase_C_sf"/>
</dbReference>
<feature type="domain" description="Histidine kinase" evidence="8">
    <location>
        <begin position="52"/>
        <end position="253"/>
    </location>
</feature>
<dbReference type="InterPro" id="IPR004358">
    <property type="entry name" value="Sig_transdc_His_kin-like_C"/>
</dbReference>
<feature type="transmembrane region" description="Helical" evidence="7">
    <location>
        <begin position="6"/>
        <end position="27"/>
    </location>
</feature>
<evidence type="ECO:0000313" key="11">
    <source>
        <dbReference type="Proteomes" id="UP000274097"/>
    </source>
</evidence>
<evidence type="ECO:0000313" key="10">
    <source>
        <dbReference type="EMBL" id="RMI20870.1"/>
    </source>
</evidence>
<dbReference type="Gene3D" id="3.30.565.10">
    <property type="entry name" value="Histidine kinase-like ATPase, C-terminal domain"/>
    <property type="match status" value="1"/>
</dbReference>
<evidence type="ECO:0000313" key="9">
    <source>
        <dbReference type="EMBL" id="RKK04574.1"/>
    </source>
</evidence>
<sequence length="260" mass="27440">MESSLPILLLSGAGVLSSVLFALGAVLERRRAEQRSRAAEQALEARSRYLGLLAQEMQGHGLALLGYATAPRAPAGRDAGLEGRARALMGLSADVSDLLAQGAGPRVLKEDAIPLGPVLDEVIGHIVQALTPGRRHWQVAPELRDLTLSADRRALTGALRQVLTRVVRQTRDGDSVQMRLVRADESVAIVVEDDGAGHAAEDMNGLTLGRGTRGLGLGLVVAHDLMRAHGGNLTIEAVPGIGARAWLTLPRSRVLEPLAA</sequence>
<dbReference type="GO" id="GO:0005524">
    <property type="term" value="F:ATP binding"/>
    <property type="evidence" value="ECO:0007669"/>
    <property type="project" value="UniProtKB-KW"/>
</dbReference>
<keyword evidence="7" id="KW-0472">Membrane</keyword>
<dbReference type="PROSITE" id="PS50109">
    <property type="entry name" value="HIS_KIN"/>
    <property type="match status" value="1"/>
</dbReference>
<evidence type="ECO:0000256" key="6">
    <source>
        <dbReference type="ARBA" id="ARBA00022840"/>
    </source>
</evidence>
<keyword evidence="7" id="KW-0812">Transmembrane</keyword>
<dbReference type="PRINTS" id="PR00344">
    <property type="entry name" value="BCTRLSENSOR"/>
</dbReference>